<accession>A0ABM1UVW0</accession>
<dbReference type="Pfam" id="PF00646">
    <property type="entry name" value="F-box"/>
    <property type="match status" value="1"/>
</dbReference>
<dbReference type="Proteomes" id="UP000694930">
    <property type="component" value="Chromosome 9"/>
</dbReference>
<protein>
    <submittedName>
        <fullName evidence="4">F-box/LRR-repeat protein At3g18150</fullName>
    </submittedName>
</protein>
<dbReference type="Gene3D" id="3.80.10.10">
    <property type="entry name" value="Ribonuclease Inhibitor"/>
    <property type="match status" value="1"/>
</dbReference>
<keyword evidence="3" id="KW-1185">Reference proteome</keyword>
<evidence type="ECO:0000313" key="3">
    <source>
        <dbReference type="Proteomes" id="UP000694930"/>
    </source>
</evidence>
<evidence type="ECO:0000259" key="2">
    <source>
        <dbReference type="Pfam" id="PF23622"/>
    </source>
</evidence>
<dbReference type="PANTHER" id="PTHR34145:SF68">
    <property type="entry name" value="FBD DOMAIN-CONTAINING PROTEIN"/>
    <property type="match status" value="1"/>
</dbReference>
<dbReference type="SUPFAM" id="SSF81383">
    <property type="entry name" value="F-box domain"/>
    <property type="match status" value="1"/>
</dbReference>
<dbReference type="InterPro" id="IPR036047">
    <property type="entry name" value="F-box-like_dom_sf"/>
</dbReference>
<reference evidence="3" key="1">
    <citation type="journal article" date="2014" name="Nat. Genet.">
        <title>The genome of the stress-tolerant wild tomato species Solanum pennellii.</title>
        <authorList>
            <person name="Bolger A."/>
            <person name="Scossa F."/>
            <person name="Bolger M.E."/>
            <person name="Lanz C."/>
            <person name="Maumus F."/>
            <person name="Tohge T."/>
            <person name="Quesneville H."/>
            <person name="Alseekh S."/>
            <person name="Sorensen I."/>
            <person name="Lichtenstein G."/>
            <person name="Fich E.A."/>
            <person name="Conte M."/>
            <person name="Keller H."/>
            <person name="Schneeberger K."/>
            <person name="Schwacke R."/>
            <person name="Ofner I."/>
            <person name="Vrebalov J."/>
            <person name="Xu Y."/>
            <person name="Osorio S."/>
            <person name="Aflitos S.A."/>
            <person name="Schijlen E."/>
            <person name="Jimenez-Gomez J.M."/>
            <person name="Ryngajllo M."/>
            <person name="Kimura S."/>
            <person name="Kumar R."/>
            <person name="Koenig D."/>
            <person name="Headland L.R."/>
            <person name="Maloof J.N."/>
            <person name="Sinha N."/>
            <person name="van Ham R.C."/>
            <person name="Lankhorst R.K."/>
            <person name="Mao L."/>
            <person name="Vogel A."/>
            <person name="Arsova B."/>
            <person name="Panstruga R."/>
            <person name="Fei Z."/>
            <person name="Rose J.K."/>
            <person name="Zamir D."/>
            <person name="Carrari F."/>
            <person name="Giovannoni J.J."/>
            <person name="Weigel D."/>
            <person name="Usadel B."/>
            <person name="Fernie A.R."/>
        </authorList>
    </citation>
    <scope>NUCLEOTIDE SEQUENCE [LARGE SCALE GENOMIC DNA]</scope>
    <source>
        <strain evidence="3">cv. LA0716</strain>
    </source>
</reference>
<dbReference type="RefSeq" id="XP_027767628.1">
    <property type="nucleotide sequence ID" value="XM_027911827.1"/>
</dbReference>
<proteinExistence type="predicted"/>
<dbReference type="InterPro" id="IPR053772">
    <property type="entry name" value="At1g61320/At1g61330-like"/>
</dbReference>
<dbReference type="GeneID" id="114073981"/>
<sequence length="395" mass="45393">MIDILPDCLIQKILCCLSFKEATRMSILSKTWLQEWSTLPNLEFTINCWEGNINTANTTMERYRKGKIPIQKFELVESFANSREDFPLIDKWLDIALQSGVKHLSLNFKSYPMPILRILAAKSLRGLDVQGSMPDSLSSGVVNCKSLRKLSLSNIRLDENIVQTLLNSCPFIDSLILEYCSGKLQKIKSDSLKVLKIHHCKIEEIDARNLVSLDYVGAQIPELNKIAGESNQLEHSKFGCINHLNAAWFCKLRKFLSNSPSWSHVSLRFINCCEIKMKDLLMDHIGSTPRVDVLNVNIEWMNQNFVDALLWSCHPRRLNLFSNVTPTITHFIDRLLFMMNSSHSISDRSLPWHSQLKEIKAFDEKNQSLPLICGELAKRIRMEGEKVYFLLDWCS</sequence>
<organism evidence="3 4">
    <name type="scientific">Solanum pennellii</name>
    <name type="common">Tomato</name>
    <name type="synonym">Lycopersicon pennellii</name>
    <dbReference type="NCBI Taxonomy" id="28526"/>
    <lineage>
        <taxon>Eukaryota</taxon>
        <taxon>Viridiplantae</taxon>
        <taxon>Streptophyta</taxon>
        <taxon>Embryophyta</taxon>
        <taxon>Tracheophyta</taxon>
        <taxon>Spermatophyta</taxon>
        <taxon>Magnoliopsida</taxon>
        <taxon>eudicotyledons</taxon>
        <taxon>Gunneridae</taxon>
        <taxon>Pentapetalae</taxon>
        <taxon>asterids</taxon>
        <taxon>lamiids</taxon>
        <taxon>Solanales</taxon>
        <taxon>Solanaceae</taxon>
        <taxon>Solanoideae</taxon>
        <taxon>Solaneae</taxon>
        <taxon>Solanum</taxon>
        <taxon>Solanum subgen. Lycopersicon</taxon>
    </lineage>
</organism>
<dbReference type="InterPro" id="IPR001810">
    <property type="entry name" value="F-box_dom"/>
</dbReference>
<gene>
    <name evidence="4" type="primary">LOC114073981</name>
</gene>
<dbReference type="SUPFAM" id="SSF52047">
    <property type="entry name" value="RNI-like"/>
    <property type="match status" value="1"/>
</dbReference>
<dbReference type="InterPro" id="IPR032675">
    <property type="entry name" value="LRR_dom_sf"/>
</dbReference>
<evidence type="ECO:0000259" key="1">
    <source>
        <dbReference type="Pfam" id="PF00646"/>
    </source>
</evidence>
<dbReference type="Pfam" id="PF23622">
    <property type="entry name" value="LRR_At1g61320_AtMIF1"/>
    <property type="match status" value="1"/>
</dbReference>
<name>A0ABM1UVW0_SOLPN</name>
<feature type="domain" description="F-box" evidence="1">
    <location>
        <begin position="3"/>
        <end position="40"/>
    </location>
</feature>
<reference evidence="4" key="2">
    <citation type="submission" date="2025-08" db="UniProtKB">
        <authorList>
            <consortium name="RefSeq"/>
        </authorList>
    </citation>
    <scope>IDENTIFICATION</scope>
</reference>
<dbReference type="PANTHER" id="PTHR34145">
    <property type="entry name" value="OS02G0105600 PROTEIN"/>
    <property type="match status" value="1"/>
</dbReference>
<feature type="domain" description="At1g61320/AtMIF1 LRR" evidence="2">
    <location>
        <begin position="71"/>
        <end position="243"/>
    </location>
</feature>
<evidence type="ECO:0000313" key="4">
    <source>
        <dbReference type="RefSeq" id="XP_027767628.1"/>
    </source>
</evidence>
<dbReference type="InterPro" id="IPR055357">
    <property type="entry name" value="LRR_At1g61320_AtMIF1"/>
</dbReference>